<dbReference type="OrthoDB" id="1902587at2759"/>
<dbReference type="Pfam" id="PF00254">
    <property type="entry name" value="FKBP_C"/>
    <property type="match status" value="1"/>
</dbReference>
<dbReference type="HOGENOM" id="CLU_1071151_0_0_1"/>
<accession>A4S368</accession>
<dbReference type="InterPro" id="IPR001179">
    <property type="entry name" value="PPIase_FKBP_dom"/>
</dbReference>
<dbReference type="InterPro" id="IPR044609">
    <property type="entry name" value="FKBP2/11"/>
</dbReference>
<evidence type="ECO:0000256" key="4">
    <source>
        <dbReference type="ARBA" id="ARBA00023235"/>
    </source>
</evidence>
<dbReference type="InterPro" id="IPR001478">
    <property type="entry name" value="PDZ"/>
</dbReference>
<evidence type="ECO:0000256" key="2">
    <source>
        <dbReference type="ARBA" id="ARBA00013194"/>
    </source>
</evidence>
<comment type="catalytic activity">
    <reaction evidence="1 5">
        <text>[protein]-peptidylproline (omega=180) = [protein]-peptidylproline (omega=0)</text>
        <dbReference type="Rhea" id="RHEA:16237"/>
        <dbReference type="Rhea" id="RHEA-COMP:10747"/>
        <dbReference type="Rhea" id="RHEA-COMP:10748"/>
        <dbReference type="ChEBI" id="CHEBI:83833"/>
        <dbReference type="ChEBI" id="CHEBI:83834"/>
        <dbReference type="EC" id="5.2.1.8"/>
    </reaction>
</comment>
<feature type="domain" description="PPIase FKBP-type" evidence="7">
    <location>
        <begin position="174"/>
        <end position="260"/>
    </location>
</feature>
<dbReference type="PROSITE" id="PS50059">
    <property type="entry name" value="FKBP_PPIASE"/>
    <property type="match status" value="1"/>
</dbReference>
<dbReference type="PANTHER" id="PTHR45779">
    <property type="entry name" value="PEPTIDYLPROLYL ISOMERASE"/>
    <property type="match status" value="1"/>
</dbReference>
<dbReference type="SUPFAM" id="SSF54534">
    <property type="entry name" value="FKBP-like"/>
    <property type="match status" value="1"/>
</dbReference>
<evidence type="ECO:0000313" key="10">
    <source>
        <dbReference type="Proteomes" id="UP000001568"/>
    </source>
</evidence>
<dbReference type="InterPro" id="IPR000774">
    <property type="entry name" value="PPIase_FKBP_N"/>
</dbReference>
<feature type="domain" description="PDZ" evidence="8">
    <location>
        <begin position="55"/>
        <end position="127"/>
    </location>
</feature>
<evidence type="ECO:0000259" key="8">
    <source>
        <dbReference type="PROSITE" id="PS50106"/>
    </source>
</evidence>
<dbReference type="InterPro" id="IPR046357">
    <property type="entry name" value="PPIase_dom_sf"/>
</dbReference>
<sequence length="260" mass="28213">MATTTFTTTRVGARVRASQSASPRARLRARASRASASSASDDVPRVVAIEARKPLGLTLEQGARDRGAWIADVSADGNVAVEALDARRGDVVREVNGVDARGMSLDEVVARLAEGPETASLKLARWPEGREMTNARDRAWLEANSREEGVVTLASGLQYRAIKNGTGPGNIKMDTPCECHYAGTLIDGTEFDSSYKRGKPITFAPKQVIKAWTEAMRLMREGDEWQLFCPSELAYGARGSGRFIKPGDALVFTISIERKL</sequence>
<organism evidence="9 10">
    <name type="scientific">Ostreococcus lucimarinus (strain CCE9901)</name>
    <dbReference type="NCBI Taxonomy" id="436017"/>
    <lineage>
        <taxon>Eukaryota</taxon>
        <taxon>Viridiplantae</taxon>
        <taxon>Chlorophyta</taxon>
        <taxon>Mamiellophyceae</taxon>
        <taxon>Mamiellales</taxon>
        <taxon>Bathycoccaceae</taxon>
        <taxon>Ostreococcus</taxon>
    </lineage>
</organism>
<gene>
    <name evidence="9" type="primary">FBP11-2</name>
    <name evidence="9" type="ORF">OSTLU_88325</name>
</gene>
<dbReference type="Gene3D" id="3.10.50.40">
    <property type="match status" value="1"/>
</dbReference>
<dbReference type="PROSITE" id="PS50106">
    <property type="entry name" value="PDZ"/>
    <property type="match status" value="1"/>
</dbReference>
<dbReference type="KEGG" id="olu:OSTLU_88325"/>
<dbReference type="Gramene" id="ABO98159">
    <property type="protein sequence ID" value="ABO98159"/>
    <property type="gene ID" value="OSTLU_88325"/>
</dbReference>
<dbReference type="Proteomes" id="UP000001568">
    <property type="component" value="Chromosome 9"/>
</dbReference>
<keyword evidence="4 5" id="KW-0413">Isomerase</keyword>
<dbReference type="SUPFAM" id="SSF50156">
    <property type="entry name" value="PDZ domain-like"/>
    <property type="match status" value="1"/>
</dbReference>
<name>A4S368_OSTLU</name>
<feature type="compositionally biased region" description="Low complexity" evidence="6">
    <location>
        <begin position="1"/>
        <end position="24"/>
    </location>
</feature>
<protein>
    <recommendedName>
        <fullName evidence="2 5">peptidylprolyl isomerase</fullName>
        <ecNumber evidence="2 5">5.2.1.8</ecNumber>
    </recommendedName>
</protein>
<dbReference type="EMBL" id="CP000589">
    <property type="protein sequence ID" value="ABO98159.1"/>
    <property type="molecule type" value="Genomic_DNA"/>
</dbReference>
<keyword evidence="10" id="KW-1185">Reference proteome</keyword>
<dbReference type="eggNOG" id="KOG0543">
    <property type="taxonomic scope" value="Eukaryota"/>
</dbReference>
<dbReference type="InterPro" id="IPR036034">
    <property type="entry name" value="PDZ_sf"/>
</dbReference>
<keyword evidence="3 5" id="KW-0697">Rotamase</keyword>
<evidence type="ECO:0000256" key="5">
    <source>
        <dbReference type="PROSITE-ProRule" id="PRU00277"/>
    </source>
</evidence>
<dbReference type="GO" id="GO:0006457">
    <property type="term" value="P:protein folding"/>
    <property type="evidence" value="ECO:0007669"/>
    <property type="project" value="InterPro"/>
</dbReference>
<dbReference type="Pfam" id="PF00595">
    <property type="entry name" value="PDZ"/>
    <property type="match status" value="1"/>
</dbReference>
<evidence type="ECO:0000256" key="3">
    <source>
        <dbReference type="ARBA" id="ARBA00023110"/>
    </source>
</evidence>
<evidence type="ECO:0000256" key="1">
    <source>
        <dbReference type="ARBA" id="ARBA00000971"/>
    </source>
</evidence>
<evidence type="ECO:0000259" key="7">
    <source>
        <dbReference type="PROSITE" id="PS50059"/>
    </source>
</evidence>
<dbReference type="GO" id="GO:0005783">
    <property type="term" value="C:endoplasmic reticulum"/>
    <property type="evidence" value="ECO:0007669"/>
    <property type="project" value="TreeGrafter"/>
</dbReference>
<proteinExistence type="predicted"/>
<dbReference type="CDD" id="cd00136">
    <property type="entry name" value="PDZ_canonical"/>
    <property type="match status" value="1"/>
</dbReference>
<evidence type="ECO:0000256" key="6">
    <source>
        <dbReference type="SAM" id="MobiDB-lite"/>
    </source>
</evidence>
<dbReference type="AlphaFoldDB" id="A4S368"/>
<dbReference type="RefSeq" id="XP_001419866.1">
    <property type="nucleotide sequence ID" value="XM_001419829.1"/>
</dbReference>
<reference evidence="9 10" key="1">
    <citation type="journal article" date="2007" name="Proc. Natl. Acad. Sci. U.S.A.">
        <title>The tiny eukaryote Ostreococcus provides genomic insights into the paradox of plankton speciation.</title>
        <authorList>
            <person name="Palenik B."/>
            <person name="Grimwood J."/>
            <person name="Aerts A."/>
            <person name="Rouze P."/>
            <person name="Salamov A."/>
            <person name="Putnam N."/>
            <person name="Dupont C."/>
            <person name="Jorgensen R."/>
            <person name="Derelle E."/>
            <person name="Rombauts S."/>
            <person name="Zhou K."/>
            <person name="Otillar R."/>
            <person name="Merchant S.S."/>
            <person name="Podell S."/>
            <person name="Gaasterland T."/>
            <person name="Napoli C."/>
            <person name="Gendler K."/>
            <person name="Manuell A."/>
            <person name="Tai V."/>
            <person name="Vallon O."/>
            <person name="Piganeau G."/>
            <person name="Jancek S."/>
            <person name="Heijde M."/>
            <person name="Jabbari K."/>
            <person name="Bowler C."/>
            <person name="Lohr M."/>
            <person name="Robbens S."/>
            <person name="Werner G."/>
            <person name="Dubchak I."/>
            <person name="Pazour G.J."/>
            <person name="Ren Q."/>
            <person name="Paulsen I."/>
            <person name="Delwiche C."/>
            <person name="Schmutz J."/>
            <person name="Rokhsar D."/>
            <person name="Van de Peer Y."/>
            <person name="Moreau H."/>
            <person name="Grigoriev I.V."/>
        </authorList>
    </citation>
    <scope>NUCLEOTIDE SEQUENCE [LARGE SCALE GENOMIC DNA]</scope>
    <source>
        <strain evidence="9 10">CCE9901</strain>
    </source>
</reference>
<dbReference type="SMART" id="SM00228">
    <property type="entry name" value="PDZ"/>
    <property type="match status" value="1"/>
</dbReference>
<dbReference type="GeneID" id="5003693"/>
<evidence type="ECO:0000313" key="9">
    <source>
        <dbReference type="EMBL" id="ABO98159.1"/>
    </source>
</evidence>
<dbReference type="EC" id="5.2.1.8" evidence="2 5"/>
<dbReference type="STRING" id="436017.A4S368"/>
<dbReference type="GO" id="GO:0003755">
    <property type="term" value="F:peptidyl-prolyl cis-trans isomerase activity"/>
    <property type="evidence" value="ECO:0007669"/>
    <property type="project" value="UniProtKB-KW"/>
</dbReference>
<feature type="region of interest" description="Disordered" evidence="6">
    <location>
        <begin position="1"/>
        <end position="40"/>
    </location>
</feature>
<dbReference type="OMA" id="ACECHYA"/>
<dbReference type="Pfam" id="PF01346">
    <property type="entry name" value="FKBP_N"/>
    <property type="match status" value="1"/>
</dbReference>
<dbReference type="PANTHER" id="PTHR45779:SF7">
    <property type="entry name" value="PEPTIDYLPROLYL ISOMERASE"/>
    <property type="match status" value="1"/>
</dbReference>
<dbReference type="Gene3D" id="2.30.42.10">
    <property type="match status" value="1"/>
</dbReference>